<dbReference type="PANTHER" id="PTHR34835">
    <property type="entry name" value="OS07G0283600 PROTEIN-RELATED"/>
    <property type="match status" value="1"/>
</dbReference>
<feature type="compositionally biased region" description="Basic and acidic residues" evidence="1">
    <location>
        <begin position="501"/>
        <end position="516"/>
    </location>
</feature>
<feature type="compositionally biased region" description="Basic residues" evidence="1">
    <location>
        <begin position="344"/>
        <end position="360"/>
    </location>
</feature>
<dbReference type="AlphaFoldDB" id="A0A0K9P3D0"/>
<name>A0A0K9P3D0_ZOSMR</name>
<dbReference type="OrthoDB" id="723791at2759"/>
<dbReference type="Proteomes" id="UP000036987">
    <property type="component" value="Unassembled WGS sequence"/>
</dbReference>
<comment type="caution">
    <text evidence="3">The sequence shown here is derived from an EMBL/GenBank/DDBJ whole genome shotgun (WGS) entry which is preliminary data.</text>
</comment>
<dbReference type="OMA" id="MEVRSIC"/>
<feature type="compositionally biased region" description="Polar residues" evidence="1">
    <location>
        <begin position="768"/>
        <end position="793"/>
    </location>
</feature>
<accession>A0A0K9P3D0</accession>
<dbReference type="EMBL" id="LFYR01001224">
    <property type="protein sequence ID" value="KMZ63488.1"/>
    <property type="molecule type" value="Genomic_DNA"/>
</dbReference>
<evidence type="ECO:0000256" key="1">
    <source>
        <dbReference type="SAM" id="MobiDB-lite"/>
    </source>
</evidence>
<feature type="compositionally biased region" description="Basic and acidic residues" evidence="1">
    <location>
        <begin position="413"/>
        <end position="444"/>
    </location>
</feature>
<feature type="region of interest" description="Disordered" evidence="1">
    <location>
        <begin position="265"/>
        <end position="331"/>
    </location>
</feature>
<protein>
    <recommendedName>
        <fullName evidence="2">DUF1985 domain-containing protein</fullName>
    </recommendedName>
</protein>
<feature type="domain" description="DUF1985" evidence="2">
    <location>
        <begin position="43"/>
        <end position="162"/>
    </location>
</feature>
<evidence type="ECO:0000313" key="4">
    <source>
        <dbReference type="Proteomes" id="UP000036987"/>
    </source>
</evidence>
<dbReference type="Pfam" id="PF09331">
    <property type="entry name" value="DUF1985"/>
    <property type="match status" value="1"/>
</dbReference>
<feature type="region of interest" description="Disordered" evidence="1">
    <location>
        <begin position="344"/>
        <end position="385"/>
    </location>
</feature>
<sequence>MKFTRSIVLKMKETCFGQFFGMVDFPIKSRLLDDLVGAYVGNYCFQIKGKRIEVSVKEIGDILGVPCSGLPINMKAKAKPSSEWANRYPSLDLDLKKDVVGSTICSILDKKKEMDDEDEDDVVRLWIIYLFITILGCKNSYRIGKKILDYVDNLGFLEEYNWVAYIRDVLFLKMETCRNSVLHRRVTNCGSKEYLDGCILVLMVWLYKHTMIAKPNDVYVDFDPYFKKWGGEVILLRPILADLRPCEVFTNDIPLNKRMSLMNEMNGESSKEENDNSDDGHDNSESREKTDSSDSNDEKKRKKMIAQGKKPVVEEKNQKNKKNTTNENNAAKLMRDAISIIDKKRPRVLVKKKSSKKKKNLQSPIRRSSRLSSGKSDSTSTLQTADKYVEKFLIARKSKKVRFDNEESVDNEGLEKIAEKKTTDDGKEEKDAANEEADGIKSGDDVQNAASPNGIQNADYVHNVDDVNNEDDVHNEDGANDEDETNDSVKMNEVDTEESPEEGRENLKDSSKTVLDDAERQCVDDDTKTMNVTTVTVDAAIVEANEAKQYVNDNVEQVNDTIIYNNVRQEEVTVEDEHKKDNAKADEEVVQAVEIVNSGSRSLDADKSNEVIKDVNFVAGGIDDDSGVKANDDNNGLNVAMNENFNPPSFILGLFGSQTPSEGVTINFEVSKVPSKPLKIISEPINVHPEAAKVSTEAVKDKSEEVVVICEGGHVTYEANVETKSMPSYVGKGKGCTDYPTLIKVKEELHEAWELKIKDNVQKLGDPKTSSSNKVDFTVEDNPSTNWGKQTNQ</sequence>
<gene>
    <name evidence="3" type="ORF">ZOSMA_404G00050</name>
</gene>
<dbReference type="PANTHER" id="PTHR34835:SF81">
    <property type="entry name" value="OS06G0475900 PROTEIN"/>
    <property type="match status" value="1"/>
</dbReference>
<evidence type="ECO:0000259" key="2">
    <source>
        <dbReference type="Pfam" id="PF09331"/>
    </source>
</evidence>
<dbReference type="InterPro" id="IPR015410">
    <property type="entry name" value="DUF1985"/>
</dbReference>
<proteinExistence type="predicted"/>
<feature type="compositionally biased region" description="Basic and acidic residues" evidence="1">
    <location>
        <begin position="269"/>
        <end position="299"/>
    </location>
</feature>
<evidence type="ECO:0000313" key="3">
    <source>
        <dbReference type="EMBL" id="KMZ63488.1"/>
    </source>
</evidence>
<keyword evidence="4" id="KW-1185">Reference proteome</keyword>
<feature type="region of interest" description="Disordered" evidence="1">
    <location>
        <begin position="400"/>
        <end position="516"/>
    </location>
</feature>
<organism evidence="3 4">
    <name type="scientific">Zostera marina</name>
    <name type="common">Eelgrass</name>
    <dbReference type="NCBI Taxonomy" id="29655"/>
    <lineage>
        <taxon>Eukaryota</taxon>
        <taxon>Viridiplantae</taxon>
        <taxon>Streptophyta</taxon>
        <taxon>Embryophyta</taxon>
        <taxon>Tracheophyta</taxon>
        <taxon>Spermatophyta</taxon>
        <taxon>Magnoliopsida</taxon>
        <taxon>Liliopsida</taxon>
        <taxon>Zosteraceae</taxon>
        <taxon>Zostera</taxon>
    </lineage>
</organism>
<feature type="compositionally biased region" description="Low complexity" evidence="1">
    <location>
        <begin position="370"/>
        <end position="380"/>
    </location>
</feature>
<feature type="region of interest" description="Disordered" evidence="1">
    <location>
        <begin position="761"/>
        <end position="793"/>
    </location>
</feature>
<reference evidence="4" key="1">
    <citation type="journal article" date="2016" name="Nature">
        <title>The genome of the seagrass Zostera marina reveals angiosperm adaptation to the sea.</title>
        <authorList>
            <person name="Olsen J.L."/>
            <person name="Rouze P."/>
            <person name="Verhelst B."/>
            <person name="Lin Y.-C."/>
            <person name="Bayer T."/>
            <person name="Collen J."/>
            <person name="Dattolo E."/>
            <person name="De Paoli E."/>
            <person name="Dittami S."/>
            <person name="Maumus F."/>
            <person name="Michel G."/>
            <person name="Kersting A."/>
            <person name="Lauritano C."/>
            <person name="Lohaus R."/>
            <person name="Toepel M."/>
            <person name="Tonon T."/>
            <person name="Vanneste K."/>
            <person name="Amirebrahimi M."/>
            <person name="Brakel J."/>
            <person name="Bostroem C."/>
            <person name="Chovatia M."/>
            <person name="Grimwood J."/>
            <person name="Jenkins J.W."/>
            <person name="Jueterbock A."/>
            <person name="Mraz A."/>
            <person name="Stam W.T."/>
            <person name="Tice H."/>
            <person name="Bornberg-Bauer E."/>
            <person name="Green P.J."/>
            <person name="Pearson G.A."/>
            <person name="Procaccini G."/>
            <person name="Duarte C.M."/>
            <person name="Schmutz J."/>
            <person name="Reusch T.B.H."/>
            <person name="Van de Peer Y."/>
        </authorList>
    </citation>
    <scope>NUCLEOTIDE SEQUENCE [LARGE SCALE GENOMIC DNA]</scope>
    <source>
        <strain evidence="4">cv. Finnish</strain>
    </source>
</reference>